<organism evidence="2 3">
    <name type="scientific">Candidatus Aphodocola excrementigallinarum</name>
    <dbReference type="NCBI Taxonomy" id="2840670"/>
    <lineage>
        <taxon>Bacteria</taxon>
        <taxon>Bacillati</taxon>
        <taxon>Bacillota</taxon>
        <taxon>Bacilli</taxon>
        <taxon>Candidatus Aphodocola</taxon>
    </lineage>
</organism>
<reference evidence="2" key="2">
    <citation type="journal article" date="2021" name="PeerJ">
        <title>Extensive microbial diversity within the chicken gut microbiome revealed by metagenomics and culture.</title>
        <authorList>
            <person name="Gilroy R."/>
            <person name="Ravi A."/>
            <person name="Getino M."/>
            <person name="Pursley I."/>
            <person name="Horton D.L."/>
            <person name="Alikhan N.F."/>
            <person name="Baker D."/>
            <person name="Gharbi K."/>
            <person name="Hall N."/>
            <person name="Watson M."/>
            <person name="Adriaenssens E.M."/>
            <person name="Foster-Nyarko E."/>
            <person name="Jarju S."/>
            <person name="Secka A."/>
            <person name="Antonio M."/>
            <person name="Oren A."/>
            <person name="Chaudhuri R.R."/>
            <person name="La Ragione R."/>
            <person name="Hildebrand F."/>
            <person name="Pallen M.J."/>
        </authorList>
    </citation>
    <scope>NUCLEOTIDE SEQUENCE</scope>
    <source>
        <strain evidence="2">CHK193-30670</strain>
    </source>
</reference>
<dbReference type="AlphaFoldDB" id="A0A9D1LHC1"/>
<sequence>MITRKRINQYKKWFKNLSFFEYNTFILDYIEYLWSLVNYIEKKYKNLYEELHFSMNYSKLSKNGVIKLVDEFYKSHNIDLNVYDLINQDILCIKTEEKEKDAFFETKHDGESFYDENNNKRIIIKLEGTIFDAAVIIHELSHYRNQPDGKRNFISDLFTEALAYANELIFFEDLKDTKYLKDRNLHFTGIMFLMYSYAYNIHYIYKMIMLYKKENNITKLLHKKLFKTDDYDAMLYDFEKYVSQNRLVVRDTWFVIGLPLAIYMLEEYMKDKNFFDRLEKFNIDINEKSLWECLKAINVNGMDDLINKIKSSTNSYIETLIKIK</sequence>
<evidence type="ECO:0000313" key="2">
    <source>
        <dbReference type="EMBL" id="HIU39789.1"/>
    </source>
</evidence>
<protein>
    <submittedName>
        <fullName evidence="2">Uncharacterized protein</fullName>
    </submittedName>
</protein>
<keyword evidence="1" id="KW-0812">Transmembrane</keyword>
<feature type="transmembrane region" description="Helical" evidence="1">
    <location>
        <begin position="185"/>
        <end position="205"/>
    </location>
</feature>
<dbReference type="EMBL" id="DVMT01000009">
    <property type="protein sequence ID" value="HIU39789.1"/>
    <property type="molecule type" value="Genomic_DNA"/>
</dbReference>
<accession>A0A9D1LHC1</accession>
<evidence type="ECO:0000313" key="3">
    <source>
        <dbReference type="Proteomes" id="UP000824074"/>
    </source>
</evidence>
<dbReference type="Proteomes" id="UP000824074">
    <property type="component" value="Unassembled WGS sequence"/>
</dbReference>
<gene>
    <name evidence="2" type="ORF">IAB68_00605</name>
</gene>
<reference evidence="2" key="1">
    <citation type="submission" date="2020-10" db="EMBL/GenBank/DDBJ databases">
        <authorList>
            <person name="Gilroy R."/>
        </authorList>
    </citation>
    <scope>NUCLEOTIDE SEQUENCE</scope>
    <source>
        <strain evidence="2">CHK193-30670</strain>
    </source>
</reference>
<keyword evidence="1" id="KW-0472">Membrane</keyword>
<comment type="caution">
    <text evidence="2">The sequence shown here is derived from an EMBL/GenBank/DDBJ whole genome shotgun (WGS) entry which is preliminary data.</text>
</comment>
<evidence type="ECO:0000256" key="1">
    <source>
        <dbReference type="SAM" id="Phobius"/>
    </source>
</evidence>
<proteinExistence type="predicted"/>
<keyword evidence="1" id="KW-1133">Transmembrane helix</keyword>
<name>A0A9D1LHC1_9FIRM</name>